<evidence type="ECO:0000313" key="3">
    <source>
        <dbReference type="EMBL" id="MDN3922528.1"/>
    </source>
</evidence>
<gene>
    <name evidence="3" type="ORF">QWJ38_19735</name>
</gene>
<dbReference type="SUPFAM" id="SSF47413">
    <property type="entry name" value="lambda repressor-like DNA-binding domains"/>
    <property type="match status" value="1"/>
</dbReference>
<dbReference type="Pfam" id="PF01381">
    <property type="entry name" value="HTH_3"/>
    <property type="match status" value="1"/>
</dbReference>
<sequence length="106" mass="11359">MPSRPNPSPRRGRPRGATSFDADVAAAFGSIVREGRLAAGISQEAMAHMANVERSYYGRIERGESQPTLFVVLKICSALGADCGTIVGLVESALRRPNRKTAMKAK</sequence>
<dbReference type="SMART" id="SM00530">
    <property type="entry name" value="HTH_XRE"/>
    <property type="match status" value="1"/>
</dbReference>
<dbReference type="CDD" id="cd00093">
    <property type="entry name" value="HTH_XRE"/>
    <property type="match status" value="1"/>
</dbReference>
<protein>
    <submittedName>
        <fullName evidence="3">Helix-turn-helix transcriptional regulator</fullName>
    </submittedName>
</protein>
<evidence type="ECO:0000256" key="1">
    <source>
        <dbReference type="ARBA" id="ARBA00023125"/>
    </source>
</evidence>
<dbReference type="PROSITE" id="PS50943">
    <property type="entry name" value="HTH_CROC1"/>
    <property type="match status" value="1"/>
</dbReference>
<dbReference type="PANTHER" id="PTHR46797">
    <property type="entry name" value="HTH-TYPE TRANSCRIPTIONAL REGULATOR"/>
    <property type="match status" value="1"/>
</dbReference>
<name>A0ABT8DXW4_9BURK</name>
<dbReference type="RefSeq" id="WP_290360829.1">
    <property type="nucleotide sequence ID" value="NZ_JAUHHC010000005.1"/>
</dbReference>
<reference evidence="3 4" key="1">
    <citation type="submission" date="2023-06" db="EMBL/GenBank/DDBJ databases">
        <title>Pelomonas sp. PFR6 16S ribosomal RNA gene Genome sequencing and assembly.</title>
        <authorList>
            <person name="Woo H."/>
        </authorList>
    </citation>
    <scope>NUCLEOTIDE SEQUENCE [LARGE SCALE GENOMIC DNA]</scope>
    <source>
        <strain evidence="3 4">PFR6</strain>
    </source>
</reference>
<comment type="caution">
    <text evidence="3">The sequence shown here is derived from an EMBL/GenBank/DDBJ whole genome shotgun (WGS) entry which is preliminary data.</text>
</comment>
<keyword evidence="4" id="KW-1185">Reference proteome</keyword>
<dbReference type="Proteomes" id="UP001228044">
    <property type="component" value="Unassembled WGS sequence"/>
</dbReference>
<dbReference type="InterPro" id="IPR001387">
    <property type="entry name" value="Cro/C1-type_HTH"/>
</dbReference>
<proteinExistence type="predicted"/>
<dbReference type="PANTHER" id="PTHR46797:SF1">
    <property type="entry name" value="METHYLPHOSPHONATE SYNTHASE"/>
    <property type="match status" value="1"/>
</dbReference>
<evidence type="ECO:0000313" key="4">
    <source>
        <dbReference type="Proteomes" id="UP001228044"/>
    </source>
</evidence>
<keyword evidence="1" id="KW-0238">DNA-binding</keyword>
<dbReference type="InterPro" id="IPR010982">
    <property type="entry name" value="Lambda_DNA-bd_dom_sf"/>
</dbReference>
<dbReference type="InterPro" id="IPR050807">
    <property type="entry name" value="TransReg_Diox_bact_type"/>
</dbReference>
<accession>A0ABT8DXW4</accession>
<dbReference type="EMBL" id="JAUHHC010000005">
    <property type="protein sequence ID" value="MDN3922528.1"/>
    <property type="molecule type" value="Genomic_DNA"/>
</dbReference>
<dbReference type="Gene3D" id="1.10.260.40">
    <property type="entry name" value="lambda repressor-like DNA-binding domains"/>
    <property type="match status" value="1"/>
</dbReference>
<feature type="domain" description="HTH cro/C1-type" evidence="2">
    <location>
        <begin position="32"/>
        <end position="86"/>
    </location>
</feature>
<organism evidence="3 4">
    <name type="scientific">Roseateles violae</name>
    <dbReference type="NCBI Taxonomy" id="3058042"/>
    <lineage>
        <taxon>Bacteria</taxon>
        <taxon>Pseudomonadati</taxon>
        <taxon>Pseudomonadota</taxon>
        <taxon>Betaproteobacteria</taxon>
        <taxon>Burkholderiales</taxon>
        <taxon>Sphaerotilaceae</taxon>
        <taxon>Roseateles</taxon>
    </lineage>
</organism>
<evidence type="ECO:0000259" key="2">
    <source>
        <dbReference type="PROSITE" id="PS50943"/>
    </source>
</evidence>